<feature type="region of interest" description="Disordered" evidence="11">
    <location>
        <begin position="158"/>
        <end position="198"/>
    </location>
</feature>
<evidence type="ECO:0000256" key="2">
    <source>
        <dbReference type="ARBA" id="ARBA00022473"/>
    </source>
</evidence>
<dbReference type="PANTHER" id="PTHR45805:SF1">
    <property type="entry name" value="NUCLEAR RECEPTOR ROR-GAMMA"/>
    <property type="match status" value="1"/>
</dbReference>
<dbReference type="Gene3D" id="1.10.565.10">
    <property type="entry name" value="Retinoid X Receptor"/>
    <property type="match status" value="1"/>
</dbReference>
<gene>
    <name evidence="13" type="primary">Rorc</name>
    <name evidence="13" type="ORF">ASASCU_R12304</name>
</gene>
<dbReference type="AlphaFoldDB" id="A0A7K7LFP3"/>
<dbReference type="Gene3D" id="3.30.50.10">
    <property type="entry name" value="Erythroid Transcription Factor GATA-1, subunit A"/>
    <property type="match status" value="1"/>
</dbReference>
<keyword evidence="5" id="KW-0862">Zinc</keyword>
<feature type="non-terminal residue" evidence="13">
    <location>
        <position position="422"/>
    </location>
</feature>
<dbReference type="InterPro" id="IPR001628">
    <property type="entry name" value="Znf_hrmn_rcpt"/>
</dbReference>
<dbReference type="SUPFAM" id="SSF48508">
    <property type="entry name" value="Nuclear receptor ligand-binding domain"/>
    <property type="match status" value="1"/>
</dbReference>
<feature type="non-terminal residue" evidence="13">
    <location>
        <position position="1"/>
    </location>
</feature>
<reference evidence="13 14" key="1">
    <citation type="submission" date="2019-09" db="EMBL/GenBank/DDBJ databases">
        <title>Bird 10,000 Genomes (B10K) Project - Family phase.</title>
        <authorList>
            <person name="Zhang G."/>
        </authorList>
    </citation>
    <scope>NUCLEOTIDE SEQUENCE [LARGE SCALE GENOMIC DNA]</scope>
    <source>
        <strain evidence="13">OUT-0051</strain>
        <tissue evidence="13">Kidney</tissue>
    </source>
</reference>
<dbReference type="PRINTS" id="PR00047">
    <property type="entry name" value="STROIDFINGER"/>
</dbReference>
<evidence type="ECO:0000256" key="7">
    <source>
        <dbReference type="ARBA" id="ARBA00023125"/>
    </source>
</evidence>
<accession>A0A7K7LFP3</accession>
<dbReference type="Pfam" id="PF00104">
    <property type="entry name" value="Hormone_recep"/>
    <property type="match status" value="1"/>
</dbReference>
<feature type="compositionally biased region" description="Basic and acidic residues" evidence="11">
    <location>
        <begin position="164"/>
        <end position="196"/>
    </location>
</feature>
<evidence type="ECO:0000259" key="12">
    <source>
        <dbReference type="PROSITE" id="PS51843"/>
    </source>
</evidence>
<dbReference type="Proteomes" id="UP000525565">
    <property type="component" value="Unassembled WGS sequence"/>
</dbReference>
<proteinExistence type="predicted"/>
<evidence type="ECO:0000256" key="9">
    <source>
        <dbReference type="ARBA" id="ARBA00023170"/>
    </source>
</evidence>
<evidence type="ECO:0000256" key="6">
    <source>
        <dbReference type="ARBA" id="ARBA00023015"/>
    </source>
</evidence>
<organism evidence="13 14">
    <name type="scientific">Asarcornis scutulata</name>
    <dbReference type="NCBI Taxonomy" id="75869"/>
    <lineage>
        <taxon>Eukaryota</taxon>
        <taxon>Metazoa</taxon>
        <taxon>Chordata</taxon>
        <taxon>Craniata</taxon>
        <taxon>Vertebrata</taxon>
        <taxon>Euteleostomi</taxon>
        <taxon>Archelosauria</taxon>
        <taxon>Archosauria</taxon>
        <taxon>Dinosauria</taxon>
        <taxon>Saurischia</taxon>
        <taxon>Theropoda</taxon>
        <taxon>Coelurosauria</taxon>
        <taxon>Aves</taxon>
        <taxon>Neognathae</taxon>
        <taxon>Galloanserae</taxon>
        <taxon>Anseriformes</taxon>
        <taxon>Anatidae</taxon>
        <taxon>Anatinae</taxon>
        <taxon>Asarcornis</taxon>
    </lineage>
</organism>
<keyword evidence="8" id="KW-0804">Transcription</keyword>
<evidence type="ECO:0000256" key="11">
    <source>
        <dbReference type="SAM" id="MobiDB-lite"/>
    </source>
</evidence>
<dbReference type="EMBL" id="VZSO01003804">
    <property type="protein sequence ID" value="NWZ29781.1"/>
    <property type="molecule type" value="Genomic_DNA"/>
</dbReference>
<evidence type="ECO:0000313" key="13">
    <source>
        <dbReference type="EMBL" id="NWZ29781.1"/>
    </source>
</evidence>
<dbReference type="PANTHER" id="PTHR45805">
    <property type="entry name" value="NUCLEAR HORMONE RECEPTOR HR3-RELATED"/>
    <property type="match status" value="1"/>
</dbReference>
<evidence type="ECO:0000256" key="5">
    <source>
        <dbReference type="ARBA" id="ARBA00022833"/>
    </source>
</evidence>
<keyword evidence="14" id="KW-1185">Reference proteome</keyword>
<evidence type="ECO:0000256" key="8">
    <source>
        <dbReference type="ARBA" id="ARBA00023163"/>
    </source>
</evidence>
<dbReference type="GO" id="GO:0000978">
    <property type="term" value="F:RNA polymerase II cis-regulatory region sequence-specific DNA binding"/>
    <property type="evidence" value="ECO:0007669"/>
    <property type="project" value="TreeGrafter"/>
</dbReference>
<evidence type="ECO:0000256" key="4">
    <source>
        <dbReference type="ARBA" id="ARBA00022771"/>
    </source>
</evidence>
<protein>
    <submittedName>
        <fullName evidence="13">RORG protein</fullName>
    </submittedName>
</protein>
<keyword evidence="10" id="KW-0539">Nucleus</keyword>
<dbReference type="Pfam" id="PF00105">
    <property type="entry name" value="zf-C4"/>
    <property type="match status" value="1"/>
</dbReference>
<feature type="region of interest" description="Disordered" evidence="11">
    <location>
        <begin position="96"/>
        <end position="123"/>
    </location>
</feature>
<evidence type="ECO:0000256" key="1">
    <source>
        <dbReference type="ARBA" id="ARBA00004123"/>
    </source>
</evidence>
<dbReference type="GO" id="GO:0004879">
    <property type="term" value="F:nuclear receptor activity"/>
    <property type="evidence" value="ECO:0007669"/>
    <property type="project" value="InterPro"/>
</dbReference>
<dbReference type="GO" id="GO:0008142">
    <property type="term" value="F:oxysterol binding"/>
    <property type="evidence" value="ECO:0007669"/>
    <property type="project" value="TreeGrafter"/>
</dbReference>
<dbReference type="InterPro" id="IPR003079">
    <property type="entry name" value="ROR_rcpt"/>
</dbReference>
<dbReference type="InterPro" id="IPR035500">
    <property type="entry name" value="NHR-like_dom_sf"/>
</dbReference>
<keyword evidence="2" id="KW-0217">Developmental protein</keyword>
<sequence length="422" mass="45371">TRCLPPAAHIEVIPCKICGDKSSGIHYGVITCEGCKVSALRARGAPGVLVAAPHRGAGAVWGWGSWGGTHPRVSPRVPTCPRVSPRVPAAVKFGRMSKKQRDRLHAEVQQQLEQRQRERAAQGGAAFALGLPGCCGHPLPPTGTPGCPGPCEGRAACNPGTEAEGERREGAARDRDRDGDGDGDGDGDRDRDRDGPDLPGYITHGCSVVVGPSPITLGCHKLLGASTHGCSVLGQPAPWVPMDPHGGAAPGRAPPPPTVPVPAELLVQDVLRSHCETSQPRAEELQQRRWDTFSREEICAYQRKPMQEMWERCAGRLTEAIQHVVEFAKRLRGFMELCQNDQIVLLKAGAMEVVLVRMCRAFNPDNRTVLFEGKYAGTELFRSLGCHELVGSIFDFAQSLCALRLSESEVAFLCAIVLVNAS</sequence>
<evidence type="ECO:0000256" key="10">
    <source>
        <dbReference type="ARBA" id="ARBA00023242"/>
    </source>
</evidence>
<dbReference type="PRINTS" id="PR00398">
    <property type="entry name" value="STRDHORMONER"/>
</dbReference>
<keyword evidence="4" id="KW-0863">Zinc-finger</keyword>
<dbReference type="InterPro" id="IPR013088">
    <property type="entry name" value="Znf_NHR/GATA"/>
</dbReference>
<comment type="caution">
    <text evidence="13">The sequence shown here is derived from an EMBL/GenBank/DDBJ whole genome shotgun (WGS) entry which is preliminary data.</text>
</comment>
<evidence type="ECO:0000313" key="14">
    <source>
        <dbReference type="Proteomes" id="UP000525565"/>
    </source>
</evidence>
<keyword evidence="7" id="KW-0238">DNA-binding</keyword>
<dbReference type="InterPro" id="IPR000536">
    <property type="entry name" value="Nucl_hrmn_rcpt_lig-bd"/>
</dbReference>
<comment type="subcellular location">
    <subcellularLocation>
        <location evidence="1">Nucleus</location>
    </subcellularLocation>
</comment>
<feature type="domain" description="NR LBD" evidence="12">
    <location>
        <begin position="262"/>
        <end position="422"/>
    </location>
</feature>
<name>A0A7K7LFP3_9AVES</name>
<dbReference type="GO" id="GO:0008270">
    <property type="term" value="F:zinc ion binding"/>
    <property type="evidence" value="ECO:0007669"/>
    <property type="project" value="UniProtKB-KW"/>
</dbReference>
<dbReference type="PRINTS" id="PR01293">
    <property type="entry name" value="RORNUCRECPTR"/>
</dbReference>
<keyword evidence="9" id="KW-0675">Receptor</keyword>
<evidence type="ECO:0000256" key="3">
    <source>
        <dbReference type="ARBA" id="ARBA00022723"/>
    </source>
</evidence>
<keyword evidence="3" id="KW-0479">Metal-binding</keyword>
<dbReference type="InterPro" id="IPR001723">
    <property type="entry name" value="Nuclear_hrmn_rcpt"/>
</dbReference>
<dbReference type="SUPFAM" id="SSF57716">
    <property type="entry name" value="Glucocorticoid receptor-like (DNA-binding domain)"/>
    <property type="match status" value="1"/>
</dbReference>
<dbReference type="GO" id="GO:0005634">
    <property type="term" value="C:nucleus"/>
    <property type="evidence" value="ECO:0007669"/>
    <property type="project" value="UniProtKB-SubCell"/>
</dbReference>
<keyword evidence="6" id="KW-0805">Transcription regulation</keyword>
<dbReference type="PROSITE" id="PS51843">
    <property type="entry name" value="NR_LBD"/>
    <property type="match status" value="1"/>
</dbReference>